<reference evidence="3" key="1">
    <citation type="submission" date="2017-04" db="EMBL/GenBank/DDBJ databases">
        <authorList>
            <person name="Varghese N."/>
            <person name="Submissions S."/>
        </authorList>
    </citation>
    <scope>NUCLEOTIDE SEQUENCE [LARGE SCALE GENOMIC DNA]</scope>
    <source>
        <strain evidence="3">RKEM611</strain>
    </source>
</reference>
<dbReference type="Proteomes" id="UP000192907">
    <property type="component" value="Unassembled WGS sequence"/>
</dbReference>
<feature type="transmembrane region" description="Helical" evidence="1">
    <location>
        <begin position="227"/>
        <end position="247"/>
    </location>
</feature>
<evidence type="ECO:0000313" key="3">
    <source>
        <dbReference type="Proteomes" id="UP000192907"/>
    </source>
</evidence>
<proteinExistence type="predicted"/>
<keyword evidence="1" id="KW-1133">Transmembrane helix</keyword>
<feature type="transmembrane region" description="Helical" evidence="1">
    <location>
        <begin position="109"/>
        <end position="131"/>
    </location>
</feature>
<keyword evidence="1" id="KW-0812">Transmembrane</keyword>
<evidence type="ECO:0000256" key="1">
    <source>
        <dbReference type="SAM" id="Phobius"/>
    </source>
</evidence>
<dbReference type="STRING" id="1513793.SAMN06296036_11058"/>
<protein>
    <submittedName>
        <fullName evidence="2">Uncharacterized protein</fullName>
    </submittedName>
</protein>
<keyword evidence="1" id="KW-0472">Membrane</keyword>
<sequence length="408" mass="46190">MLDKLEGPWKYVGLAVSFPLLFQEPFLSFAWGAQDPLWLLSIKRGLILLPVLAIVASCWLTIACALTLVFRSERREFAQALFITWWDLGRSIFSYWGGIVKFFLNFFGWLYGFLKLVIIGLIMILKDLLFLPIRVFAEVSQGSFKAGIPWPAIFLMLVWTVIEALIFTFVMTPLVVDILDGFTEGDFEGGIGLQIVLYTMFSLFVLGSYAVIHTLGQAVERRDIPKVVMYVIVEVIVAVVETVLFYREFVDALIPWFAQYAGDDFDLGLIGTLSIAFFIWLGFRCMTWFLFGSTAIPTLLAVIQRTGVEGYEGTKTMRGAAKADAKEIFAYVNEVIEKFKTDMDWVEHKGNYIFSSFIIPPLQIIAGTVNFCTLLISSSHLFELPFRSYTDILDAKELISSARQSVKK</sequence>
<organism evidence="2 3">
    <name type="scientific">Pseudobacteriovorax antillogorgiicola</name>
    <dbReference type="NCBI Taxonomy" id="1513793"/>
    <lineage>
        <taxon>Bacteria</taxon>
        <taxon>Pseudomonadati</taxon>
        <taxon>Bdellovibrionota</taxon>
        <taxon>Oligoflexia</taxon>
        <taxon>Oligoflexales</taxon>
        <taxon>Pseudobacteriovoracaceae</taxon>
        <taxon>Pseudobacteriovorax</taxon>
    </lineage>
</organism>
<feature type="transmembrane region" description="Helical" evidence="1">
    <location>
        <begin position="46"/>
        <end position="70"/>
    </location>
</feature>
<keyword evidence="3" id="KW-1185">Reference proteome</keyword>
<accession>A0A1Y6C2Q9</accession>
<dbReference type="OrthoDB" id="9554235at2"/>
<dbReference type="AlphaFoldDB" id="A0A1Y6C2Q9"/>
<gene>
    <name evidence="2" type="ORF">SAMN06296036_11058</name>
</gene>
<feature type="transmembrane region" description="Helical" evidence="1">
    <location>
        <begin position="267"/>
        <end position="291"/>
    </location>
</feature>
<dbReference type="RefSeq" id="WP_132320746.1">
    <property type="nucleotide sequence ID" value="NZ_FWZT01000010.1"/>
</dbReference>
<dbReference type="EMBL" id="FWZT01000010">
    <property type="protein sequence ID" value="SMF32807.1"/>
    <property type="molecule type" value="Genomic_DNA"/>
</dbReference>
<name>A0A1Y6C2Q9_9BACT</name>
<evidence type="ECO:0000313" key="2">
    <source>
        <dbReference type="EMBL" id="SMF32807.1"/>
    </source>
</evidence>
<feature type="transmembrane region" description="Helical" evidence="1">
    <location>
        <begin position="152"/>
        <end position="175"/>
    </location>
</feature>
<feature type="transmembrane region" description="Helical" evidence="1">
    <location>
        <begin position="195"/>
        <end position="215"/>
    </location>
</feature>